<feature type="domain" description="4Fe-4S Mo/W bis-MGD-type" evidence="9">
    <location>
        <begin position="61"/>
        <end position="134"/>
    </location>
</feature>
<keyword evidence="5" id="KW-0732">Signal</keyword>
<reference evidence="10" key="1">
    <citation type="journal article" date="2020" name="mSystems">
        <title>Genome- and Community-Level Interaction Insights into Carbon Utilization and Element Cycling Functions of Hydrothermarchaeota in Hydrothermal Sediment.</title>
        <authorList>
            <person name="Zhou Z."/>
            <person name="Liu Y."/>
            <person name="Xu W."/>
            <person name="Pan J."/>
            <person name="Luo Z.H."/>
            <person name="Li M."/>
        </authorList>
    </citation>
    <scope>NUCLEOTIDE SEQUENCE [LARGE SCALE GENOMIC DNA]</scope>
    <source>
        <strain evidence="10">SpSt-769</strain>
    </source>
</reference>
<dbReference type="AlphaFoldDB" id="A0A7C4EVK5"/>
<dbReference type="Pfam" id="PF04879">
    <property type="entry name" value="Molybdop_Fe4S4"/>
    <property type="match status" value="1"/>
</dbReference>
<evidence type="ECO:0000256" key="8">
    <source>
        <dbReference type="ARBA" id="ARBA00023014"/>
    </source>
</evidence>
<dbReference type="GO" id="GO:0043546">
    <property type="term" value="F:molybdopterin cofactor binding"/>
    <property type="evidence" value="ECO:0007669"/>
    <property type="project" value="InterPro"/>
</dbReference>
<keyword evidence="4" id="KW-0479">Metal-binding</keyword>
<evidence type="ECO:0000256" key="6">
    <source>
        <dbReference type="ARBA" id="ARBA00023002"/>
    </source>
</evidence>
<keyword evidence="6" id="KW-0560">Oxidoreductase</keyword>
<dbReference type="SMART" id="SM00926">
    <property type="entry name" value="Molybdop_Fe4S4"/>
    <property type="match status" value="1"/>
</dbReference>
<evidence type="ECO:0000313" key="10">
    <source>
        <dbReference type="EMBL" id="HGH59795.1"/>
    </source>
</evidence>
<evidence type="ECO:0000256" key="7">
    <source>
        <dbReference type="ARBA" id="ARBA00023004"/>
    </source>
</evidence>
<keyword evidence="2" id="KW-0004">4Fe-4S</keyword>
<name>A0A7C4EVK5_9BACT</name>
<proteinExistence type="inferred from homology"/>
<evidence type="ECO:0000256" key="3">
    <source>
        <dbReference type="ARBA" id="ARBA00022505"/>
    </source>
</evidence>
<keyword evidence="7" id="KW-0408">Iron</keyword>
<dbReference type="Pfam" id="PF00384">
    <property type="entry name" value="Molybdopterin"/>
    <property type="match status" value="1"/>
</dbReference>
<dbReference type="Pfam" id="PF01568">
    <property type="entry name" value="Molydop_binding"/>
    <property type="match status" value="1"/>
</dbReference>
<dbReference type="GO" id="GO:0016491">
    <property type="term" value="F:oxidoreductase activity"/>
    <property type="evidence" value="ECO:0007669"/>
    <property type="project" value="UniProtKB-KW"/>
</dbReference>
<dbReference type="InterPro" id="IPR006657">
    <property type="entry name" value="MoPterin_dinucl-bd_dom"/>
</dbReference>
<dbReference type="InterPro" id="IPR006963">
    <property type="entry name" value="Mopterin_OxRdtase_4Fe-4S_dom"/>
</dbReference>
<dbReference type="Gene3D" id="3.30.200.210">
    <property type="match status" value="1"/>
</dbReference>
<dbReference type="Gene3D" id="2.40.40.20">
    <property type="match status" value="1"/>
</dbReference>
<dbReference type="PANTHER" id="PTHR43742">
    <property type="entry name" value="TRIMETHYLAMINE-N-OXIDE REDUCTASE"/>
    <property type="match status" value="1"/>
</dbReference>
<comment type="caution">
    <text evidence="10">The sequence shown here is derived from an EMBL/GenBank/DDBJ whole genome shotgun (WGS) entry which is preliminary data.</text>
</comment>
<gene>
    <name evidence="10" type="ORF">ENV54_00700</name>
</gene>
<dbReference type="Gene3D" id="3.40.228.10">
    <property type="entry name" value="Dimethylsulfoxide Reductase, domain 2"/>
    <property type="match status" value="1"/>
</dbReference>
<dbReference type="PROSITE" id="PS51318">
    <property type="entry name" value="TAT"/>
    <property type="match status" value="1"/>
</dbReference>
<dbReference type="InterPro" id="IPR006311">
    <property type="entry name" value="TAT_signal"/>
</dbReference>
<evidence type="ECO:0000256" key="4">
    <source>
        <dbReference type="ARBA" id="ARBA00022723"/>
    </source>
</evidence>
<dbReference type="InterPro" id="IPR050612">
    <property type="entry name" value="Prok_Mopterin_Oxidored"/>
</dbReference>
<dbReference type="GO" id="GO:0051539">
    <property type="term" value="F:4 iron, 4 sulfur cluster binding"/>
    <property type="evidence" value="ECO:0007669"/>
    <property type="project" value="UniProtKB-KW"/>
</dbReference>
<dbReference type="EMBL" id="DTGT01000022">
    <property type="protein sequence ID" value="HGH59795.1"/>
    <property type="molecule type" value="Genomic_DNA"/>
</dbReference>
<sequence>MKKISKSTSTSRRSFLGSSALLGAGILLSRTVETASAAHPAIQGVMRGPRPDMPYEQVKPENRIYSACLQCNTGCGISCKQQDGVITKIDGNPYNPWNLLPHLPYATTADDAAPVDGSICPKGQAGLQTAYDPYRIRKVLKRAGKRGENKWMTISFEKAVEEICEGGNLFSHVPGEETRKITGLRELAAWKEPQTPKEMASDVKAILGEKDRSRKQAMAAEFKVKYAGHLDKLIDPDHPDLGPINNQIVLAWGRMKGGRTDLYKRFADALGTVNAHGHTTVCQGSLYFTSKAISEQYVDGKFSDGKKFYWQADTENSRFVFFVGANLFEANYGPPNRSIRLTANLANGYTKIAVADPRFSKLASKAWKWLPVKPGADAALALGMIRWIIEHKRYDASFLSCANKAAAVRAGETSWCNATWLVAIKDGVPGSFVRAADVGLIQPETRKAKSGGTYQERFLVVMSNGKPVAFDPNDAENPVAGDLLVSATLDNGLEVKSSLQILFEASQERSIKEWAELAGVKESDLVAVARELTSHGKQAAVDIHRGVSQHTNGFYNVLAWMSVNMLIGNFDAKGGMIKASTYDYMGKGKLYNLAAHPGKPVSFGISCIRHGVDYEKTTLFKGYPARRNWYPLSSDVYEEIIPSIGDAYPYPVKVLFMYMGAPTYSLPAGHTNIEILCDTEKAPLIVACDILVGATSMYADYIFPDISYLERWEFQGSHPSMPCKVQPVRQPAMAPITESCKVFGQEMPLCFESMILGIAERLQLSGFGPNAFGQGLDLKHPDDFYIRAVANLAWGEKPDGADAAPDATERELEIFSKARRHLPPSVFSLKRWSQTAGPKVWPKVVYVLNRGGRFEDHDKAYKGKRVAHPYAALLNLYQEKTASTIHSGTGKRNRGHAQYIPIADFHGQEPAKLREGYELALITHRSIVHTKSRTIVDPWLSPLLPSNGILINPVDAKRLGLTDGQMVKMVSATNPSGEWELGAGNKKAMIGRVTLTQTMRPGVTSFVLGFGHWATGAADMLIDGVVIRGDARRATGIHSNAAMWVDPALKNTCMIDPVGGSVSFYDTYVRLIPVSA</sequence>
<keyword evidence="8" id="KW-0411">Iron-sulfur</keyword>
<dbReference type="InterPro" id="IPR009010">
    <property type="entry name" value="Asp_de-COase-like_dom_sf"/>
</dbReference>
<dbReference type="SUPFAM" id="SSF50692">
    <property type="entry name" value="ADC-like"/>
    <property type="match status" value="1"/>
</dbReference>
<evidence type="ECO:0000256" key="2">
    <source>
        <dbReference type="ARBA" id="ARBA00022485"/>
    </source>
</evidence>
<organism evidence="10">
    <name type="scientific">Desulfomonile tiedjei</name>
    <dbReference type="NCBI Taxonomy" id="2358"/>
    <lineage>
        <taxon>Bacteria</taxon>
        <taxon>Pseudomonadati</taxon>
        <taxon>Thermodesulfobacteriota</taxon>
        <taxon>Desulfomonilia</taxon>
        <taxon>Desulfomonilales</taxon>
        <taxon>Desulfomonilaceae</taxon>
        <taxon>Desulfomonile</taxon>
    </lineage>
</organism>
<evidence type="ECO:0000256" key="5">
    <source>
        <dbReference type="ARBA" id="ARBA00022729"/>
    </source>
</evidence>
<keyword evidence="3" id="KW-0500">Molybdenum</keyword>
<dbReference type="SUPFAM" id="SSF53706">
    <property type="entry name" value="Formate dehydrogenase/DMSO reductase, domains 1-3"/>
    <property type="match status" value="1"/>
</dbReference>
<evidence type="ECO:0000256" key="1">
    <source>
        <dbReference type="ARBA" id="ARBA00010312"/>
    </source>
</evidence>
<protein>
    <submittedName>
        <fullName evidence="10">Molybdopterin oxidoreductase</fullName>
    </submittedName>
</protein>
<dbReference type="PANTHER" id="PTHR43742:SF9">
    <property type="entry name" value="TETRATHIONATE REDUCTASE SUBUNIT A"/>
    <property type="match status" value="1"/>
</dbReference>
<dbReference type="PROSITE" id="PS51669">
    <property type="entry name" value="4FE4S_MOW_BIS_MGD"/>
    <property type="match status" value="1"/>
</dbReference>
<dbReference type="Gene3D" id="3.40.50.740">
    <property type="match status" value="1"/>
</dbReference>
<accession>A0A7C4EVK5</accession>
<evidence type="ECO:0000259" key="9">
    <source>
        <dbReference type="PROSITE" id="PS51669"/>
    </source>
</evidence>
<comment type="similarity">
    <text evidence="1">Belongs to the prokaryotic molybdopterin-containing oxidoreductase family.</text>
</comment>
<dbReference type="InterPro" id="IPR006656">
    <property type="entry name" value="Mopterin_OxRdtase"/>
</dbReference>
<dbReference type="GO" id="GO:0046872">
    <property type="term" value="F:metal ion binding"/>
    <property type="evidence" value="ECO:0007669"/>
    <property type="project" value="UniProtKB-KW"/>
</dbReference>